<protein>
    <submittedName>
        <fullName evidence="1">ATPase</fullName>
    </submittedName>
</protein>
<evidence type="ECO:0000313" key="1">
    <source>
        <dbReference type="EMBL" id="ONI41886.1"/>
    </source>
</evidence>
<comment type="caution">
    <text evidence="1">The sequence shown here is derived from an EMBL/GenBank/DDBJ whole genome shotgun (WGS) entry which is preliminary data.</text>
</comment>
<evidence type="ECO:0000313" key="2">
    <source>
        <dbReference type="Proteomes" id="UP000188605"/>
    </source>
</evidence>
<accession>A0ACC8XF89</accession>
<name>A0ACC8XF89_9FIRM</name>
<gene>
    <name evidence="1" type="ORF">AN396_02820</name>
</gene>
<dbReference type="EMBL" id="LJDB01000026">
    <property type="protein sequence ID" value="ONI41886.1"/>
    <property type="molecule type" value="Genomic_DNA"/>
</dbReference>
<sequence>MFEKMALGIEFGSTRIKAVLVNENNEPIATGSHTWENKLIDGIWTYSLDEVWKGLKLAYKDLKFNIKKLYNDIPTTYSAIGISGMMHGYLPFDKEGNPLVPFRTWRNTITEKAAEELSELFQFNIPQRWSIAHLKHAMQLNEEHVKDIDFFTTLAGYVHWRLTGQKVLGVGEASGMFPINDTTKKFDATMIEKFNAKYNFHLENILPTVLVAGANAGSLTAEGAKLLDEDGDLLSGIPMCPPEGDAGTGMVATNSITQRTGNISMGTSIFSMIVLEKSLSTYYKEVDIVTTPVGDMVAMIHCNNCTSDLNAWINIFREYSECMGMDIDINEIYNKLYNMALLGDKDCSGMLSYCYLSGEHITECEEGRPLFVRNPNSSFNLANFMRTHLFTTLGAIRIGTDLLVNKENIKLEKILGHGGFFKTEGVGQQILAAALNVPAEVMQTASEGGAWGIALLASYMKHKDNISLRDFLDNIFNDKFKASVVYPDPEDVAGFNKFMANYKRGVCIEKEAIKVI</sequence>
<dbReference type="Proteomes" id="UP000188605">
    <property type="component" value="Unassembled WGS sequence"/>
</dbReference>
<reference evidence="1" key="1">
    <citation type="submission" date="2016-08" db="EMBL/GenBank/DDBJ databases">
        <authorList>
            <person name="Ngugi D.K."/>
            <person name="Miyake S."/>
            <person name="Stingl U."/>
        </authorList>
    </citation>
    <scope>NUCLEOTIDE SEQUENCE</scope>
    <source>
        <strain evidence="1">SCG-B11WGA-EpuloA1</strain>
    </source>
</reference>
<organism evidence="1 2">
    <name type="scientific">Candidatus Epulonipiscium fishelsonii</name>
    <dbReference type="NCBI Taxonomy" id="77094"/>
    <lineage>
        <taxon>Bacteria</taxon>
        <taxon>Bacillati</taxon>
        <taxon>Bacillota</taxon>
        <taxon>Clostridia</taxon>
        <taxon>Lachnospirales</taxon>
        <taxon>Lachnospiraceae</taxon>
        <taxon>Candidatus Epulonipiscium</taxon>
    </lineage>
</organism>
<keyword evidence="2" id="KW-1185">Reference proteome</keyword>
<proteinExistence type="predicted"/>